<dbReference type="GO" id="GO:0004674">
    <property type="term" value="F:protein serine/threonine kinase activity"/>
    <property type="evidence" value="ECO:0007669"/>
    <property type="project" value="UniProtKB-KW"/>
</dbReference>
<dbReference type="EMBL" id="FRCJ01000005">
    <property type="protein sequence ID" value="SHM70463.1"/>
    <property type="molecule type" value="Genomic_DNA"/>
</dbReference>
<dbReference type="OrthoDB" id="9792240at2"/>
<dbReference type="Pfam" id="PF13581">
    <property type="entry name" value="HATPase_c_2"/>
    <property type="match status" value="1"/>
</dbReference>
<accession>A0A1M7KZH6</accession>
<evidence type="ECO:0000313" key="4">
    <source>
        <dbReference type="Proteomes" id="UP000184280"/>
    </source>
</evidence>
<evidence type="ECO:0000313" key="3">
    <source>
        <dbReference type="EMBL" id="SHM70463.1"/>
    </source>
</evidence>
<keyword evidence="3" id="KW-0808">Transferase</keyword>
<keyword evidence="1" id="KW-0723">Serine/threonine-protein kinase</keyword>
<dbReference type="AlphaFoldDB" id="A0A1M7KZH6"/>
<dbReference type="InterPro" id="IPR003594">
    <property type="entry name" value="HATPase_dom"/>
</dbReference>
<dbReference type="Gene3D" id="3.30.565.10">
    <property type="entry name" value="Histidine kinase-like ATPase, C-terminal domain"/>
    <property type="match status" value="1"/>
</dbReference>
<protein>
    <submittedName>
        <fullName evidence="3">Anti-sigma regulatory factor (Ser/Thr protein kinase)</fullName>
    </submittedName>
</protein>
<dbReference type="PANTHER" id="PTHR35526:SF6">
    <property type="entry name" value="SLR1861 PROTEIN"/>
    <property type="match status" value="1"/>
</dbReference>
<dbReference type="InterPro" id="IPR050267">
    <property type="entry name" value="Anti-sigma-factor_SerPK"/>
</dbReference>
<sequence>MRYQNHLTLPNDVQEVPQLNAFVDEVCETAGLDMSTTMKINLAIEEAVVNVMNYAYPNGKGDVDIDAQINDEHLKFVISDSGTPFDPTVKAEVDTTLSAEQRSIGGLGIHLIRQIMDTINYERVDNKNLLTLSKNITKK</sequence>
<dbReference type="Proteomes" id="UP000184280">
    <property type="component" value="Unassembled WGS sequence"/>
</dbReference>
<keyword evidence="3" id="KW-0418">Kinase</keyword>
<dbReference type="CDD" id="cd16936">
    <property type="entry name" value="HATPase_RsbW-like"/>
    <property type="match status" value="1"/>
</dbReference>
<gene>
    <name evidence="3" type="ORF">SAMN04488494_2472</name>
</gene>
<dbReference type="SUPFAM" id="SSF55874">
    <property type="entry name" value="ATPase domain of HSP90 chaperone/DNA topoisomerase II/histidine kinase"/>
    <property type="match status" value="1"/>
</dbReference>
<evidence type="ECO:0000259" key="2">
    <source>
        <dbReference type="Pfam" id="PF13581"/>
    </source>
</evidence>
<proteinExistence type="predicted"/>
<dbReference type="RefSeq" id="WP_028906732.1">
    <property type="nucleotide sequence ID" value="NZ_FOLF01000001.1"/>
</dbReference>
<dbReference type="InterPro" id="IPR036890">
    <property type="entry name" value="HATPase_C_sf"/>
</dbReference>
<evidence type="ECO:0000256" key="1">
    <source>
        <dbReference type="ARBA" id="ARBA00022527"/>
    </source>
</evidence>
<feature type="domain" description="Histidine kinase/HSP90-like ATPase" evidence="2">
    <location>
        <begin position="10"/>
        <end position="134"/>
    </location>
</feature>
<reference evidence="3 4" key="1">
    <citation type="submission" date="2016-11" db="EMBL/GenBank/DDBJ databases">
        <authorList>
            <person name="Jaros S."/>
            <person name="Januszkiewicz K."/>
            <person name="Wedrychowicz H."/>
        </authorList>
    </citation>
    <scope>NUCLEOTIDE SEQUENCE [LARGE SCALE GENOMIC DNA]</scope>
    <source>
        <strain evidence="3 4">BPI-34</strain>
    </source>
</reference>
<dbReference type="PANTHER" id="PTHR35526">
    <property type="entry name" value="ANTI-SIGMA-F FACTOR RSBW-RELATED"/>
    <property type="match status" value="1"/>
</dbReference>
<name>A0A1M7KZH6_XYLRU</name>
<organism evidence="3 4">
    <name type="scientific">Xylanibacter ruminicola</name>
    <name type="common">Prevotella ruminicola</name>
    <dbReference type="NCBI Taxonomy" id="839"/>
    <lineage>
        <taxon>Bacteria</taxon>
        <taxon>Pseudomonadati</taxon>
        <taxon>Bacteroidota</taxon>
        <taxon>Bacteroidia</taxon>
        <taxon>Bacteroidales</taxon>
        <taxon>Prevotellaceae</taxon>
        <taxon>Xylanibacter</taxon>
    </lineage>
</organism>